<feature type="compositionally biased region" description="Polar residues" evidence="1">
    <location>
        <begin position="162"/>
        <end position="181"/>
    </location>
</feature>
<proteinExistence type="predicted"/>
<name>A0ABW5JIW8_9BACT</name>
<feature type="region of interest" description="Disordered" evidence="1">
    <location>
        <begin position="160"/>
        <end position="181"/>
    </location>
</feature>
<accession>A0ABW5JIW8</accession>
<organism evidence="3 4">
    <name type="scientific">Gracilimonas halophila</name>
    <dbReference type="NCBI Taxonomy" id="1834464"/>
    <lineage>
        <taxon>Bacteria</taxon>
        <taxon>Pseudomonadati</taxon>
        <taxon>Balneolota</taxon>
        <taxon>Balneolia</taxon>
        <taxon>Balneolales</taxon>
        <taxon>Balneolaceae</taxon>
        <taxon>Gracilimonas</taxon>
    </lineage>
</organism>
<keyword evidence="2" id="KW-1133">Transmembrane helix</keyword>
<evidence type="ECO:0000313" key="4">
    <source>
        <dbReference type="Proteomes" id="UP001597460"/>
    </source>
</evidence>
<evidence type="ECO:0000313" key="3">
    <source>
        <dbReference type="EMBL" id="MFD2532469.1"/>
    </source>
</evidence>
<dbReference type="RefSeq" id="WP_390300952.1">
    <property type="nucleotide sequence ID" value="NZ_JBHULI010000024.1"/>
</dbReference>
<keyword evidence="2" id="KW-0812">Transmembrane</keyword>
<keyword evidence="4" id="KW-1185">Reference proteome</keyword>
<evidence type="ECO:0000256" key="1">
    <source>
        <dbReference type="SAM" id="MobiDB-lite"/>
    </source>
</evidence>
<reference evidence="4" key="1">
    <citation type="journal article" date="2019" name="Int. J. Syst. Evol. Microbiol.">
        <title>The Global Catalogue of Microorganisms (GCM) 10K type strain sequencing project: providing services to taxonomists for standard genome sequencing and annotation.</title>
        <authorList>
            <consortium name="The Broad Institute Genomics Platform"/>
            <consortium name="The Broad Institute Genome Sequencing Center for Infectious Disease"/>
            <person name="Wu L."/>
            <person name="Ma J."/>
        </authorList>
    </citation>
    <scope>NUCLEOTIDE SEQUENCE [LARGE SCALE GENOMIC DNA]</scope>
    <source>
        <strain evidence="4">KCTC 52042</strain>
    </source>
</reference>
<protein>
    <submittedName>
        <fullName evidence="3">Uncharacterized protein</fullName>
    </submittedName>
</protein>
<feature type="transmembrane region" description="Helical" evidence="2">
    <location>
        <begin position="82"/>
        <end position="106"/>
    </location>
</feature>
<dbReference type="EMBL" id="JBHULI010000024">
    <property type="protein sequence ID" value="MFD2532469.1"/>
    <property type="molecule type" value="Genomic_DNA"/>
</dbReference>
<evidence type="ECO:0000256" key="2">
    <source>
        <dbReference type="SAM" id="Phobius"/>
    </source>
</evidence>
<dbReference type="Proteomes" id="UP001597460">
    <property type="component" value="Unassembled WGS sequence"/>
</dbReference>
<keyword evidence="2" id="KW-0472">Membrane</keyword>
<comment type="caution">
    <text evidence="3">The sequence shown here is derived from an EMBL/GenBank/DDBJ whole genome shotgun (WGS) entry which is preliminary data.</text>
</comment>
<gene>
    <name evidence="3" type="ORF">ACFSVN_08435</name>
</gene>
<sequence>MHTDENKAIRYLMKEMDPSEEIEFEKQMREDGDLLIEVESLRATNNKLSGLPHKTPSADLTATIIENAKETQSRRSSGTANIIFFMKRGIAAAILLGAFTGGYMYYSDYSSSQPPQSTGAETVEPWVDRNEILRFSADQQEEQSSTLDADLDRSYEKLQLVNDPTGTNSSGNGILLTGSSN</sequence>